<keyword evidence="5" id="KW-0418">Kinase</keyword>
<dbReference type="Pfam" id="PF00512">
    <property type="entry name" value="HisKA"/>
    <property type="match status" value="1"/>
</dbReference>
<feature type="domain" description="Histidine kinase" evidence="8">
    <location>
        <begin position="238"/>
        <end position="455"/>
    </location>
</feature>
<dbReference type="PANTHER" id="PTHR43047">
    <property type="entry name" value="TWO-COMPONENT HISTIDINE PROTEIN KINASE"/>
    <property type="match status" value="1"/>
</dbReference>
<dbReference type="Gene3D" id="3.40.50.2300">
    <property type="match status" value="1"/>
</dbReference>
<dbReference type="EMBL" id="JBHRSZ010000001">
    <property type="protein sequence ID" value="MFC3149595.1"/>
    <property type="molecule type" value="Genomic_DNA"/>
</dbReference>
<feature type="transmembrane region" description="Helical" evidence="7">
    <location>
        <begin position="146"/>
        <end position="163"/>
    </location>
</feature>
<dbReference type="InterPro" id="IPR036890">
    <property type="entry name" value="HATPase_C_sf"/>
</dbReference>
<dbReference type="SMART" id="SM00387">
    <property type="entry name" value="HATPase_c"/>
    <property type="match status" value="1"/>
</dbReference>
<dbReference type="PRINTS" id="PR00344">
    <property type="entry name" value="BCTRLSENSOR"/>
</dbReference>
<dbReference type="InterPro" id="IPR003594">
    <property type="entry name" value="HATPase_dom"/>
</dbReference>
<name>A0ABV7H746_9GAMM</name>
<dbReference type="InterPro" id="IPR005467">
    <property type="entry name" value="His_kinase_dom"/>
</dbReference>
<dbReference type="PROSITE" id="PS50109">
    <property type="entry name" value="HIS_KIN"/>
    <property type="match status" value="1"/>
</dbReference>
<dbReference type="CDD" id="cd00082">
    <property type="entry name" value="HisKA"/>
    <property type="match status" value="1"/>
</dbReference>
<dbReference type="SUPFAM" id="SSF52172">
    <property type="entry name" value="CheY-like"/>
    <property type="match status" value="1"/>
</dbReference>
<comment type="caution">
    <text evidence="10">The sequence shown here is derived from an EMBL/GenBank/DDBJ whole genome shotgun (WGS) entry which is preliminary data.</text>
</comment>
<evidence type="ECO:0000259" key="8">
    <source>
        <dbReference type="PROSITE" id="PS50109"/>
    </source>
</evidence>
<comment type="catalytic activity">
    <reaction evidence="1">
        <text>ATP + protein L-histidine = ADP + protein N-phospho-L-histidine.</text>
        <dbReference type="EC" id="2.7.13.3"/>
    </reaction>
</comment>
<dbReference type="Pfam" id="PF00072">
    <property type="entry name" value="Response_reg"/>
    <property type="match status" value="1"/>
</dbReference>
<dbReference type="SUPFAM" id="SSF47384">
    <property type="entry name" value="Homodimeric domain of signal transducing histidine kinase"/>
    <property type="match status" value="1"/>
</dbReference>
<dbReference type="InterPro" id="IPR011006">
    <property type="entry name" value="CheY-like_superfamily"/>
</dbReference>
<dbReference type="RefSeq" id="WP_386715260.1">
    <property type="nucleotide sequence ID" value="NZ_JBHRSZ010000001.1"/>
</dbReference>
<feature type="transmembrane region" description="Helical" evidence="7">
    <location>
        <begin position="60"/>
        <end position="78"/>
    </location>
</feature>
<protein>
    <recommendedName>
        <fullName evidence="2">histidine kinase</fullName>
        <ecNumber evidence="2">2.7.13.3</ecNumber>
    </recommendedName>
</protein>
<dbReference type="InterPro" id="IPR011623">
    <property type="entry name" value="7TMR_DISM_rcpt_extracell_dom1"/>
</dbReference>
<organism evidence="10 11">
    <name type="scientific">Litoribrevibacter euphylliae</name>
    <dbReference type="NCBI Taxonomy" id="1834034"/>
    <lineage>
        <taxon>Bacteria</taxon>
        <taxon>Pseudomonadati</taxon>
        <taxon>Pseudomonadota</taxon>
        <taxon>Gammaproteobacteria</taxon>
        <taxon>Oceanospirillales</taxon>
        <taxon>Oceanospirillaceae</taxon>
        <taxon>Litoribrevibacter</taxon>
    </lineage>
</organism>
<keyword evidence="7" id="KW-0812">Transmembrane</keyword>
<dbReference type="SMART" id="SM00448">
    <property type="entry name" value="REC"/>
    <property type="match status" value="1"/>
</dbReference>
<feature type="transmembrane region" description="Helical" evidence="7">
    <location>
        <begin position="90"/>
        <end position="108"/>
    </location>
</feature>
<proteinExistence type="predicted"/>
<dbReference type="SMART" id="SM00388">
    <property type="entry name" value="HisKA"/>
    <property type="match status" value="1"/>
</dbReference>
<dbReference type="SUPFAM" id="SSF55874">
    <property type="entry name" value="ATPase domain of HSP90 chaperone/DNA topoisomerase II/histidine kinase"/>
    <property type="match status" value="1"/>
</dbReference>
<evidence type="ECO:0000256" key="5">
    <source>
        <dbReference type="ARBA" id="ARBA00022777"/>
    </source>
</evidence>
<feature type="modified residue" description="4-aspartylphosphate" evidence="6">
    <location>
        <position position="561"/>
    </location>
</feature>
<sequence>MILLWLLGGLFLSLYLARRQETASLFFGSFCLVLGFHNGISHDTILAPLFPILTHASLRIEYLLLFACVPLFITYTHRLFPQYQSKKTEVVFLTISGLFGLFTLATPADLFTRTLLPFQIIIVISLIHLIRIGLLAVRHKRQSAKTYLLSFLIISVSGLYDIILHDQLTHDAVMQLSATHLPLTREWGITLFVMLQAWLLNQRYAFSLNNQEALNQRLTRQNTELKTLDVMKDDFLAQTSHELRTPMHGIASLSELVLSHETQLDKESITNLKLIHSSSVRLSNLVNDILDLSSIKHHHLKLSLSTVSLAPIFEQVALSLRPLLRGRPISLEILCPDWLPNVLADENRLQQILFNLLGNAVKFTNEGQILIQAEMTNKDRVLISIKDTGLGIDLSNADAIFEAYNQGQPHQPISSGHGLGLSITRSLVRLHDSELKVKSVPGHGSTFYFELETATHLPIAVQEITSKDIIQSADNAESTVPPQTERRFYDRSVVTHSNSVHGKQEPTATLTVWVMDDEPVNLQIIENQLDNLGYHYRSFTSGQQLLAALEQDNLPNLFLLDIKMPGLSGIEVCQRIRSHTSSQHIPIIMLTARRQTSDIIQAFEAGASDYLTKPYDQAELKVRIQARLRNL</sequence>
<keyword evidence="7" id="KW-1133">Transmembrane helix</keyword>
<dbReference type="PROSITE" id="PS50110">
    <property type="entry name" value="RESPONSE_REGULATORY"/>
    <property type="match status" value="1"/>
</dbReference>
<feature type="domain" description="Response regulatory" evidence="9">
    <location>
        <begin position="511"/>
        <end position="628"/>
    </location>
</feature>
<accession>A0ABV7H746</accession>
<dbReference type="CDD" id="cd17574">
    <property type="entry name" value="REC_OmpR"/>
    <property type="match status" value="1"/>
</dbReference>
<feature type="transmembrane region" description="Helical" evidence="7">
    <location>
        <begin position="114"/>
        <end position="134"/>
    </location>
</feature>
<gene>
    <name evidence="10" type="ORF">ACFOEK_00990</name>
</gene>
<dbReference type="InterPro" id="IPR003661">
    <property type="entry name" value="HisK_dim/P_dom"/>
</dbReference>
<dbReference type="InterPro" id="IPR001789">
    <property type="entry name" value="Sig_transdc_resp-reg_receiver"/>
</dbReference>
<dbReference type="Pfam" id="PF02518">
    <property type="entry name" value="HATPase_c"/>
    <property type="match status" value="1"/>
</dbReference>
<evidence type="ECO:0000313" key="10">
    <source>
        <dbReference type="EMBL" id="MFC3149595.1"/>
    </source>
</evidence>
<dbReference type="Gene3D" id="3.30.565.10">
    <property type="entry name" value="Histidine kinase-like ATPase, C-terminal domain"/>
    <property type="match status" value="1"/>
</dbReference>
<dbReference type="Pfam" id="PF07695">
    <property type="entry name" value="7TMR-DISM_7TM"/>
    <property type="match status" value="1"/>
</dbReference>
<keyword evidence="11" id="KW-1185">Reference proteome</keyword>
<evidence type="ECO:0000256" key="6">
    <source>
        <dbReference type="PROSITE-ProRule" id="PRU00169"/>
    </source>
</evidence>
<dbReference type="InterPro" id="IPR004358">
    <property type="entry name" value="Sig_transdc_His_kin-like_C"/>
</dbReference>
<evidence type="ECO:0000313" key="11">
    <source>
        <dbReference type="Proteomes" id="UP001595476"/>
    </source>
</evidence>
<keyword evidence="3 6" id="KW-0597">Phosphoprotein</keyword>
<dbReference type="Proteomes" id="UP001595476">
    <property type="component" value="Unassembled WGS sequence"/>
</dbReference>
<dbReference type="Gene3D" id="1.10.287.130">
    <property type="match status" value="1"/>
</dbReference>
<keyword evidence="7" id="KW-0472">Membrane</keyword>
<evidence type="ECO:0000259" key="9">
    <source>
        <dbReference type="PROSITE" id="PS50110"/>
    </source>
</evidence>
<dbReference type="PANTHER" id="PTHR43047:SF72">
    <property type="entry name" value="OSMOSENSING HISTIDINE PROTEIN KINASE SLN1"/>
    <property type="match status" value="1"/>
</dbReference>
<evidence type="ECO:0000256" key="7">
    <source>
        <dbReference type="SAM" id="Phobius"/>
    </source>
</evidence>
<evidence type="ECO:0000256" key="4">
    <source>
        <dbReference type="ARBA" id="ARBA00022679"/>
    </source>
</evidence>
<reference evidence="11" key="1">
    <citation type="journal article" date="2019" name="Int. J. Syst. Evol. Microbiol.">
        <title>The Global Catalogue of Microorganisms (GCM) 10K type strain sequencing project: providing services to taxonomists for standard genome sequencing and annotation.</title>
        <authorList>
            <consortium name="The Broad Institute Genomics Platform"/>
            <consortium name="The Broad Institute Genome Sequencing Center for Infectious Disease"/>
            <person name="Wu L."/>
            <person name="Ma J."/>
        </authorList>
    </citation>
    <scope>NUCLEOTIDE SEQUENCE [LARGE SCALE GENOMIC DNA]</scope>
    <source>
        <strain evidence="11">KCTC 52438</strain>
    </source>
</reference>
<keyword evidence="4" id="KW-0808">Transferase</keyword>
<dbReference type="InterPro" id="IPR036097">
    <property type="entry name" value="HisK_dim/P_sf"/>
</dbReference>
<evidence type="ECO:0000256" key="1">
    <source>
        <dbReference type="ARBA" id="ARBA00000085"/>
    </source>
</evidence>
<dbReference type="EC" id="2.7.13.3" evidence="2"/>
<evidence type="ECO:0000256" key="2">
    <source>
        <dbReference type="ARBA" id="ARBA00012438"/>
    </source>
</evidence>
<evidence type="ECO:0000256" key="3">
    <source>
        <dbReference type="ARBA" id="ARBA00022553"/>
    </source>
</evidence>